<evidence type="ECO:0000313" key="23">
    <source>
        <dbReference type="Proteomes" id="UP000236000"/>
    </source>
</evidence>
<evidence type="ECO:0000256" key="16">
    <source>
        <dbReference type="ARBA" id="ARBA00023141"/>
    </source>
</evidence>
<dbReference type="GO" id="GO:0003856">
    <property type="term" value="F:3-dehydroquinate synthase activity"/>
    <property type="evidence" value="ECO:0007669"/>
    <property type="project" value="UniProtKB-UniRule"/>
</dbReference>
<dbReference type="Gene3D" id="1.20.1090.10">
    <property type="entry name" value="Dehydroquinate synthase-like - alpha domain"/>
    <property type="match status" value="1"/>
</dbReference>
<keyword evidence="12 19" id="KW-0479">Metal-binding</keyword>
<evidence type="ECO:0000256" key="15">
    <source>
        <dbReference type="ARBA" id="ARBA00023027"/>
    </source>
</evidence>
<evidence type="ECO:0000256" key="19">
    <source>
        <dbReference type="HAMAP-Rule" id="MF_00110"/>
    </source>
</evidence>
<feature type="binding site" evidence="19">
    <location>
        <position position="253"/>
    </location>
    <ligand>
        <name>Zn(2+)</name>
        <dbReference type="ChEBI" id="CHEBI:29105"/>
    </ligand>
</feature>
<keyword evidence="11 19" id="KW-0028">Amino-acid biosynthesis</keyword>
<evidence type="ECO:0000256" key="3">
    <source>
        <dbReference type="ARBA" id="ARBA00001947"/>
    </source>
</evidence>
<accession>A0A2N8HBB8</accession>
<protein>
    <recommendedName>
        <fullName evidence="9 19">3-dehydroquinate synthase</fullName>
        <shortName evidence="19">DHQS</shortName>
        <ecNumber evidence="8 19">4.2.3.4</ecNumber>
    </recommendedName>
</protein>
<dbReference type="Pfam" id="PF24621">
    <property type="entry name" value="DHQS_C"/>
    <property type="match status" value="1"/>
</dbReference>
<dbReference type="GO" id="GO:0005737">
    <property type="term" value="C:cytoplasm"/>
    <property type="evidence" value="ECO:0007669"/>
    <property type="project" value="UniProtKB-SubCell"/>
</dbReference>
<evidence type="ECO:0000256" key="18">
    <source>
        <dbReference type="ARBA" id="ARBA00023285"/>
    </source>
</evidence>
<dbReference type="PIRSF" id="PIRSF001455">
    <property type="entry name" value="DHQ_synth"/>
    <property type="match status" value="1"/>
</dbReference>
<feature type="binding site" evidence="19">
    <location>
        <begin position="170"/>
        <end position="173"/>
    </location>
    <ligand>
        <name>NAD(+)</name>
        <dbReference type="ChEBI" id="CHEBI:57540"/>
    </ligand>
</feature>
<evidence type="ECO:0000256" key="11">
    <source>
        <dbReference type="ARBA" id="ARBA00022605"/>
    </source>
</evidence>
<dbReference type="NCBIfam" id="TIGR01357">
    <property type="entry name" value="aroB"/>
    <property type="match status" value="1"/>
</dbReference>
<feature type="binding site" evidence="19">
    <location>
        <begin position="106"/>
        <end position="110"/>
    </location>
    <ligand>
        <name>NAD(+)</name>
        <dbReference type="ChEBI" id="CHEBI:57540"/>
    </ligand>
</feature>
<evidence type="ECO:0000256" key="12">
    <source>
        <dbReference type="ARBA" id="ARBA00022723"/>
    </source>
</evidence>
<dbReference type="UniPathway" id="UPA00053">
    <property type="reaction ID" value="UER00085"/>
</dbReference>
<dbReference type="InterPro" id="IPR056179">
    <property type="entry name" value="DHQS_C"/>
</dbReference>
<evidence type="ECO:0000259" key="20">
    <source>
        <dbReference type="Pfam" id="PF01761"/>
    </source>
</evidence>
<dbReference type="InterPro" id="IPR030963">
    <property type="entry name" value="DHQ_synth_fam"/>
</dbReference>
<dbReference type="HAMAP" id="MF_00110">
    <property type="entry name" value="DHQ_synthase"/>
    <property type="match status" value="1"/>
</dbReference>
<evidence type="ECO:0000256" key="7">
    <source>
        <dbReference type="ARBA" id="ARBA00005412"/>
    </source>
</evidence>
<comment type="caution">
    <text evidence="22">The sequence shown here is derived from an EMBL/GenBank/DDBJ whole genome shotgun (WGS) entry which is preliminary data.</text>
</comment>
<dbReference type="EC" id="4.2.3.4" evidence="8 19"/>
<evidence type="ECO:0000256" key="4">
    <source>
        <dbReference type="ARBA" id="ARBA00003485"/>
    </source>
</evidence>
<comment type="cofactor">
    <cofactor evidence="19">
        <name>Co(2+)</name>
        <dbReference type="ChEBI" id="CHEBI:48828"/>
    </cofactor>
    <cofactor evidence="19">
        <name>Zn(2+)</name>
        <dbReference type="ChEBI" id="CHEBI:29105"/>
    </cofactor>
    <text evidence="19">Binds 1 divalent metal cation per subunit. Can use either Co(2+) or Zn(2+).</text>
</comment>
<dbReference type="SUPFAM" id="SSF56796">
    <property type="entry name" value="Dehydroquinate synthase-like"/>
    <property type="match status" value="1"/>
</dbReference>
<name>A0A2N8HBB8_9BACT</name>
<comment type="catalytic activity">
    <reaction evidence="1 19">
        <text>7-phospho-2-dehydro-3-deoxy-D-arabino-heptonate = 3-dehydroquinate + phosphate</text>
        <dbReference type="Rhea" id="RHEA:21968"/>
        <dbReference type="ChEBI" id="CHEBI:32364"/>
        <dbReference type="ChEBI" id="CHEBI:43474"/>
        <dbReference type="ChEBI" id="CHEBI:58394"/>
        <dbReference type="EC" id="4.2.3.4"/>
    </reaction>
</comment>
<comment type="pathway">
    <text evidence="6 19">Metabolic intermediate biosynthesis; chorismate biosynthesis; chorismate from D-erythrose 4-phosphate and phosphoenolpyruvate: step 2/7.</text>
</comment>
<dbReference type="GO" id="GO:0009423">
    <property type="term" value="P:chorismate biosynthetic process"/>
    <property type="evidence" value="ECO:0007669"/>
    <property type="project" value="UniProtKB-UniRule"/>
</dbReference>
<evidence type="ECO:0000256" key="10">
    <source>
        <dbReference type="ARBA" id="ARBA00022490"/>
    </source>
</evidence>
<evidence type="ECO:0000256" key="14">
    <source>
        <dbReference type="ARBA" id="ARBA00022833"/>
    </source>
</evidence>
<keyword evidence="13 19" id="KW-0547">Nucleotide-binding</keyword>
<keyword evidence="17 19" id="KW-0456">Lyase</keyword>
<evidence type="ECO:0000256" key="9">
    <source>
        <dbReference type="ARBA" id="ARBA00017684"/>
    </source>
</evidence>
<comment type="caution">
    <text evidence="19">Lacks conserved residue(s) required for the propagation of feature annotation.</text>
</comment>
<feature type="binding site" evidence="19">
    <location>
        <begin position="130"/>
        <end position="131"/>
    </location>
    <ligand>
        <name>NAD(+)</name>
        <dbReference type="ChEBI" id="CHEBI:57540"/>
    </ligand>
</feature>
<feature type="binding site" evidence="19">
    <location>
        <position position="185"/>
    </location>
    <ligand>
        <name>Zn(2+)</name>
        <dbReference type="ChEBI" id="CHEBI:29105"/>
    </ligand>
</feature>
<proteinExistence type="inferred from homology"/>
<comment type="function">
    <text evidence="4 19">Catalyzes the conversion of 3-deoxy-D-arabino-heptulosonate 7-phosphate (DAHP) to dehydroquinate (DHQ).</text>
</comment>
<keyword evidence="18 19" id="KW-0170">Cobalt</keyword>
<dbReference type="GO" id="GO:0008652">
    <property type="term" value="P:amino acid biosynthetic process"/>
    <property type="evidence" value="ECO:0007669"/>
    <property type="project" value="UniProtKB-KW"/>
</dbReference>
<dbReference type="InterPro" id="IPR016037">
    <property type="entry name" value="DHQ_synth_AroB"/>
</dbReference>
<keyword evidence="16 19" id="KW-0057">Aromatic amino acid biosynthesis</keyword>
<feature type="binding site" evidence="19">
    <location>
        <position position="152"/>
    </location>
    <ligand>
        <name>NAD(+)</name>
        <dbReference type="ChEBI" id="CHEBI:57540"/>
    </ligand>
</feature>
<dbReference type="AlphaFoldDB" id="A0A2N8HBB8"/>
<evidence type="ECO:0000256" key="5">
    <source>
        <dbReference type="ARBA" id="ARBA00004496"/>
    </source>
</evidence>
<evidence type="ECO:0000256" key="6">
    <source>
        <dbReference type="ARBA" id="ARBA00004661"/>
    </source>
</evidence>
<keyword evidence="10 19" id="KW-0963">Cytoplasm</keyword>
<dbReference type="InterPro" id="IPR050071">
    <property type="entry name" value="Dehydroquinate_synthase"/>
</dbReference>
<feature type="binding site" evidence="19">
    <location>
        <position position="143"/>
    </location>
    <ligand>
        <name>NAD(+)</name>
        <dbReference type="ChEBI" id="CHEBI:57540"/>
    </ligand>
</feature>
<dbReference type="PANTHER" id="PTHR43622">
    <property type="entry name" value="3-DEHYDROQUINATE SYNTHASE"/>
    <property type="match status" value="1"/>
</dbReference>
<comment type="cofactor">
    <cofactor evidence="3">
        <name>Zn(2+)</name>
        <dbReference type="ChEBI" id="CHEBI:29105"/>
    </cofactor>
</comment>
<comment type="cofactor">
    <cofactor evidence="2 19">
        <name>NAD(+)</name>
        <dbReference type="ChEBI" id="CHEBI:57540"/>
    </cofactor>
</comment>
<dbReference type="Proteomes" id="UP000236000">
    <property type="component" value="Unassembled WGS sequence"/>
</dbReference>
<dbReference type="GO" id="GO:0009073">
    <property type="term" value="P:aromatic amino acid family biosynthetic process"/>
    <property type="evidence" value="ECO:0007669"/>
    <property type="project" value="UniProtKB-KW"/>
</dbReference>
<dbReference type="GO" id="GO:0000166">
    <property type="term" value="F:nucleotide binding"/>
    <property type="evidence" value="ECO:0007669"/>
    <property type="project" value="UniProtKB-KW"/>
</dbReference>
<comment type="subcellular location">
    <subcellularLocation>
        <location evidence="5 19">Cytoplasm</location>
    </subcellularLocation>
</comment>
<dbReference type="GO" id="GO:0046872">
    <property type="term" value="F:metal ion binding"/>
    <property type="evidence" value="ECO:0007669"/>
    <property type="project" value="UniProtKB-KW"/>
</dbReference>
<dbReference type="FunFam" id="3.40.50.1970:FF:000007">
    <property type="entry name" value="Pentafunctional AROM polypeptide"/>
    <property type="match status" value="1"/>
</dbReference>
<dbReference type="EMBL" id="PJKA01000013">
    <property type="protein sequence ID" value="PNC17159.1"/>
    <property type="molecule type" value="Genomic_DNA"/>
</dbReference>
<organism evidence="22 23">
    <name type="scientific">Akkermansia muciniphila</name>
    <dbReference type="NCBI Taxonomy" id="239935"/>
    <lineage>
        <taxon>Bacteria</taxon>
        <taxon>Pseudomonadati</taxon>
        <taxon>Verrucomicrobiota</taxon>
        <taxon>Verrucomicrobiia</taxon>
        <taxon>Verrucomicrobiales</taxon>
        <taxon>Akkermansiaceae</taxon>
        <taxon>Akkermansia</taxon>
    </lineage>
</organism>
<sequence length="370" mass="39554">MPTISLALGERSYDIHVENGALDRVGEFAYRAGLDGKIAIITDTRVAPLYAERVMKSLESAGFMPSLHVVEAGEASKNMLQAQELCSELVRAGIDRTGCIAALGGGVVGDLAGFVASVYYRGIPFMQIPTTVVAQVDSSVGGKTAVNIPEGKNLVGAFHQPSVVVIDPTTLVTLDRRTLAEGLAEAVKHAAIRDASMLHDLKRLGPELSIGFSLNTISRLPELIARNVAIKARIVENDELETLDIRALLNFGHTIGHGIEAAVPYGTILHGEAVALGMRAALFLSERKAGLSSSDSRKILCALESLELPLVLPDDIDTELVLKKTASDKKFRAGTIRFVLLSKAGEAGISKKITREDMAEAIEELRRPLA</sequence>
<evidence type="ECO:0000256" key="2">
    <source>
        <dbReference type="ARBA" id="ARBA00001911"/>
    </source>
</evidence>
<evidence type="ECO:0000259" key="21">
    <source>
        <dbReference type="Pfam" id="PF24621"/>
    </source>
</evidence>
<keyword evidence="14 19" id="KW-0862">Zinc</keyword>
<feature type="domain" description="3-dehydroquinate synthase C-terminal" evidence="21">
    <location>
        <begin position="182"/>
        <end position="330"/>
    </location>
</feature>
<dbReference type="Pfam" id="PF01761">
    <property type="entry name" value="DHQ_synthase"/>
    <property type="match status" value="1"/>
</dbReference>
<comment type="similarity">
    <text evidence="7 19">Belongs to the sugar phosphate cyclases superfamily. Dehydroquinate synthase family.</text>
</comment>
<evidence type="ECO:0000256" key="1">
    <source>
        <dbReference type="ARBA" id="ARBA00001393"/>
    </source>
</evidence>
<evidence type="ECO:0000313" key="22">
    <source>
        <dbReference type="EMBL" id="PNC17159.1"/>
    </source>
</evidence>
<dbReference type="PANTHER" id="PTHR43622:SF7">
    <property type="entry name" value="3-DEHYDROQUINATE SYNTHASE, CHLOROPLASTIC"/>
    <property type="match status" value="1"/>
</dbReference>
<reference evidence="22 23" key="1">
    <citation type="journal article" date="2017" name="BMC Genomics">
        <title>Genome sequencing of 39 Akkermansia muciniphila isolates reveals its population structure, genomic and functional diverisity, and global distribution in mammalian gut microbiotas.</title>
        <authorList>
            <person name="Guo X."/>
            <person name="Li S."/>
            <person name="Zhang J."/>
            <person name="Wu F."/>
            <person name="Li X."/>
            <person name="Wu D."/>
            <person name="Zhang M."/>
            <person name="Ou Z."/>
            <person name="Jie Z."/>
            <person name="Yan Q."/>
            <person name="Li P."/>
            <person name="Yi J."/>
            <person name="Peng Y."/>
        </authorList>
    </citation>
    <scope>NUCLEOTIDE SEQUENCE [LARGE SCALE GENOMIC DNA]</scope>
    <source>
        <strain evidence="22 23">GP24</strain>
    </source>
</reference>
<dbReference type="OrthoDB" id="9806583at2"/>
<dbReference type="Gene3D" id="3.40.50.1970">
    <property type="match status" value="1"/>
</dbReference>
<dbReference type="RefSeq" id="WP_102715444.1">
    <property type="nucleotide sequence ID" value="NZ_PJKA01000013.1"/>
</dbReference>
<evidence type="ECO:0000256" key="13">
    <source>
        <dbReference type="ARBA" id="ARBA00022741"/>
    </source>
</evidence>
<evidence type="ECO:0000256" key="8">
    <source>
        <dbReference type="ARBA" id="ARBA00013031"/>
    </source>
</evidence>
<keyword evidence="15 19" id="KW-0520">NAD</keyword>
<dbReference type="CDD" id="cd08195">
    <property type="entry name" value="DHQS"/>
    <property type="match status" value="1"/>
</dbReference>
<dbReference type="InterPro" id="IPR030960">
    <property type="entry name" value="DHQS/DOIS_N"/>
</dbReference>
<feature type="binding site" evidence="19">
    <location>
        <position position="270"/>
    </location>
    <ligand>
        <name>Zn(2+)</name>
        <dbReference type="ChEBI" id="CHEBI:29105"/>
    </ligand>
</feature>
<gene>
    <name evidence="19 22" type="primary">aroB</name>
    <name evidence="22" type="ORF">CXU22_11050</name>
</gene>
<evidence type="ECO:0000256" key="17">
    <source>
        <dbReference type="ARBA" id="ARBA00023239"/>
    </source>
</evidence>
<feature type="domain" description="3-dehydroquinate synthase N-terminal" evidence="20">
    <location>
        <begin position="69"/>
        <end position="180"/>
    </location>
</feature>